<dbReference type="GO" id="GO:0016772">
    <property type="term" value="F:transferase activity, transferring phosphorus-containing groups"/>
    <property type="evidence" value="ECO:0007669"/>
    <property type="project" value="InterPro"/>
</dbReference>
<comment type="caution">
    <text evidence="6">The sequence shown here is derived from an EMBL/GenBank/DDBJ whole genome shotgun (WGS) entry which is preliminary data.</text>
</comment>
<dbReference type="RefSeq" id="WP_179635257.1">
    <property type="nucleotide sequence ID" value="NZ_JACCFH010000001.1"/>
</dbReference>
<dbReference type="Pfam" id="PF11380">
    <property type="entry name" value="Stealth_CR2"/>
    <property type="match status" value="1"/>
</dbReference>
<feature type="domain" description="Stealth protein CR1 conserved region 1" evidence="5">
    <location>
        <begin position="55"/>
        <end position="77"/>
    </location>
</feature>
<accession>A0A7Y9QZZ4</accession>
<name>A0A7Y9QZZ4_9BURK</name>
<evidence type="ECO:0000256" key="2">
    <source>
        <dbReference type="ARBA" id="ARBA00022679"/>
    </source>
</evidence>
<keyword evidence="7" id="KW-1185">Reference proteome</keyword>
<evidence type="ECO:0000259" key="4">
    <source>
        <dbReference type="Pfam" id="PF11380"/>
    </source>
</evidence>
<protein>
    <recommendedName>
        <fullName evidence="8">Capsule biosynthesis protein CapC</fullName>
    </recommendedName>
</protein>
<dbReference type="PANTHER" id="PTHR24045">
    <property type="match status" value="1"/>
</dbReference>
<proteinExistence type="inferred from homology"/>
<dbReference type="Proteomes" id="UP000518288">
    <property type="component" value="Unassembled WGS sequence"/>
</dbReference>
<dbReference type="InterPro" id="IPR031358">
    <property type="entry name" value="Stealth_CR1"/>
</dbReference>
<evidence type="ECO:0000259" key="5">
    <source>
        <dbReference type="Pfam" id="PF17101"/>
    </source>
</evidence>
<feature type="domain" description="Stealth protein CR2 conserved region 2" evidence="4">
    <location>
        <begin position="94"/>
        <end position="200"/>
    </location>
</feature>
<dbReference type="InterPro" id="IPR021520">
    <property type="entry name" value="Stealth_CR2"/>
</dbReference>
<dbReference type="EMBL" id="JACCFH010000001">
    <property type="protein sequence ID" value="NYG34642.1"/>
    <property type="molecule type" value="Genomic_DNA"/>
</dbReference>
<dbReference type="PANTHER" id="PTHR24045:SF0">
    <property type="entry name" value="N-ACETYLGLUCOSAMINE-1-PHOSPHOTRANSFERASE SUBUNITS ALPHA_BETA"/>
    <property type="match status" value="1"/>
</dbReference>
<keyword evidence="2" id="KW-0808">Transferase</keyword>
<evidence type="ECO:0000313" key="6">
    <source>
        <dbReference type="EMBL" id="NYG34642.1"/>
    </source>
</evidence>
<evidence type="ECO:0000256" key="1">
    <source>
        <dbReference type="ARBA" id="ARBA00007583"/>
    </source>
</evidence>
<sequence length="376" mass="42501">MRKLKKFMRSPGIFLRDHLNKRYPQILNELGCAEDGEVALIAQDLDPDKGLPSRFPIDVVYTWVDGADPSWRERYAAHRPDHAASVAGGRDEARFRSHDELYFSVASVLENMPWVRRIHIVTDNQTPAWLKECRLCGDRIRIVDHRQIIDGQYLPTFNSHVIEAHLHRVPDLGEHFIYFNDDVLPARPLPAAHFFQSNGLASIFISKKSLSAMQSAGKETPTLAASRNARRLLQELHGGEVDSPLVHTYVPLRRSVLERLWADPVARPKIEAFLGNRTRGRNDLNMATFMAPWSAYFLGMSAPRTDICHYFNVRSPAAPSRYATLLRRQHGGSAPHSICLNDFQSTGNTVDGYDARLSDFLGTYFSSAVDQLKDAP</sequence>
<keyword evidence="3" id="KW-0270">Exopolysaccharide synthesis</keyword>
<dbReference type="GO" id="GO:0000271">
    <property type="term" value="P:polysaccharide biosynthetic process"/>
    <property type="evidence" value="ECO:0007669"/>
    <property type="project" value="UniProtKB-KW"/>
</dbReference>
<dbReference type="InterPro" id="IPR047141">
    <property type="entry name" value="Stealth"/>
</dbReference>
<gene>
    <name evidence="6" type="ORF">BDD16_003628</name>
</gene>
<organism evidence="6 7">
    <name type="scientific">Sphaerotilus montanus</name>
    <dbReference type="NCBI Taxonomy" id="522889"/>
    <lineage>
        <taxon>Bacteria</taxon>
        <taxon>Pseudomonadati</taxon>
        <taxon>Pseudomonadota</taxon>
        <taxon>Betaproteobacteria</taxon>
        <taxon>Burkholderiales</taxon>
        <taxon>Sphaerotilaceae</taxon>
        <taxon>Sphaerotilus</taxon>
    </lineage>
</organism>
<evidence type="ECO:0000256" key="3">
    <source>
        <dbReference type="ARBA" id="ARBA00023169"/>
    </source>
</evidence>
<comment type="similarity">
    <text evidence="1">Belongs to the stealth family.</text>
</comment>
<dbReference type="AlphaFoldDB" id="A0A7Y9QZZ4"/>
<reference evidence="6 7" key="1">
    <citation type="submission" date="2020-07" db="EMBL/GenBank/DDBJ databases">
        <title>Genomic Encyclopedia of Archaeal and Bacterial Type Strains, Phase II (KMG-II): from individual species to whole genera.</title>
        <authorList>
            <person name="Goeker M."/>
        </authorList>
    </citation>
    <scope>NUCLEOTIDE SEQUENCE [LARGE SCALE GENOMIC DNA]</scope>
    <source>
        <strain evidence="6 7">DSM 21226</strain>
    </source>
</reference>
<evidence type="ECO:0008006" key="8">
    <source>
        <dbReference type="Google" id="ProtNLM"/>
    </source>
</evidence>
<evidence type="ECO:0000313" key="7">
    <source>
        <dbReference type="Proteomes" id="UP000518288"/>
    </source>
</evidence>
<dbReference type="Pfam" id="PF17101">
    <property type="entry name" value="Stealth_CR1"/>
    <property type="match status" value="1"/>
</dbReference>